<evidence type="ECO:0000259" key="5">
    <source>
        <dbReference type="PROSITE" id="PS50931"/>
    </source>
</evidence>
<reference evidence="6" key="1">
    <citation type="submission" date="2024-05" db="EMBL/GenBank/DDBJ databases">
        <title>30 novel species of actinomycetes from the DSMZ collection.</title>
        <authorList>
            <person name="Nouioui I."/>
        </authorList>
    </citation>
    <scope>NUCLEOTIDE SEQUENCE</scope>
    <source>
        <strain evidence="6">DSM 41527</strain>
    </source>
</reference>
<evidence type="ECO:0000313" key="6">
    <source>
        <dbReference type="EMBL" id="MDT0455003.1"/>
    </source>
</evidence>
<dbReference type="SUPFAM" id="SSF46785">
    <property type="entry name" value="Winged helix' DNA-binding domain"/>
    <property type="match status" value="1"/>
</dbReference>
<dbReference type="Gene3D" id="3.40.190.10">
    <property type="entry name" value="Periplasmic binding protein-like II"/>
    <property type="match status" value="2"/>
</dbReference>
<dbReference type="EMBL" id="JAVRFE010000004">
    <property type="protein sequence ID" value="MDT0455003.1"/>
    <property type="molecule type" value="Genomic_DNA"/>
</dbReference>
<name>A0ABU2T194_9ACTN</name>
<keyword evidence="3" id="KW-0238">DNA-binding</keyword>
<organism evidence="6 7">
    <name type="scientific">Streptomyces mooreae</name>
    <dbReference type="NCBI Taxonomy" id="3075523"/>
    <lineage>
        <taxon>Bacteria</taxon>
        <taxon>Bacillati</taxon>
        <taxon>Actinomycetota</taxon>
        <taxon>Actinomycetes</taxon>
        <taxon>Kitasatosporales</taxon>
        <taxon>Streptomycetaceae</taxon>
        <taxon>Streptomyces</taxon>
    </lineage>
</organism>
<keyword evidence="2" id="KW-0805">Transcription regulation</keyword>
<dbReference type="InterPro" id="IPR000847">
    <property type="entry name" value="LysR_HTH_N"/>
</dbReference>
<comment type="caution">
    <text evidence="6">The sequence shown here is derived from an EMBL/GenBank/DDBJ whole genome shotgun (WGS) entry which is preliminary data.</text>
</comment>
<dbReference type="InterPro" id="IPR036390">
    <property type="entry name" value="WH_DNA-bd_sf"/>
</dbReference>
<evidence type="ECO:0000256" key="4">
    <source>
        <dbReference type="ARBA" id="ARBA00023163"/>
    </source>
</evidence>
<evidence type="ECO:0000313" key="7">
    <source>
        <dbReference type="Proteomes" id="UP001180551"/>
    </source>
</evidence>
<accession>A0ABU2T194</accession>
<evidence type="ECO:0000256" key="1">
    <source>
        <dbReference type="ARBA" id="ARBA00009437"/>
    </source>
</evidence>
<dbReference type="Proteomes" id="UP001180551">
    <property type="component" value="Unassembled WGS sequence"/>
</dbReference>
<gene>
    <name evidence="6" type="ORF">RM550_04495</name>
</gene>
<dbReference type="InterPro" id="IPR005119">
    <property type="entry name" value="LysR_subst-bd"/>
</dbReference>
<dbReference type="Gene3D" id="1.10.10.10">
    <property type="entry name" value="Winged helix-like DNA-binding domain superfamily/Winged helix DNA-binding domain"/>
    <property type="match status" value="1"/>
</dbReference>
<keyword evidence="4" id="KW-0804">Transcription</keyword>
<dbReference type="PANTHER" id="PTHR30346:SF28">
    <property type="entry name" value="HTH-TYPE TRANSCRIPTIONAL REGULATOR CYNR"/>
    <property type="match status" value="1"/>
</dbReference>
<proteinExistence type="inferred from homology"/>
<evidence type="ECO:0000256" key="3">
    <source>
        <dbReference type="ARBA" id="ARBA00023125"/>
    </source>
</evidence>
<dbReference type="PROSITE" id="PS50931">
    <property type="entry name" value="HTH_LYSR"/>
    <property type="match status" value="1"/>
</dbReference>
<dbReference type="PRINTS" id="PR00039">
    <property type="entry name" value="HTHLYSR"/>
</dbReference>
<feature type="domain" description="HTH lysR-type" evidence="5">
    <location>
        <begin position="29"/>
        <end position="86"/>
    </location>
</feature>
<dbReference type="SUPFAM" id="SSF53850">
    <property type="entry name" value="Periplasmic binding protein-like II"/>
    <property type="match status" value="1"/>
</dbReference>
<sequence length="257" mass="27925">MPITDGVLRHLHNSWQEQRMAADPFLSGMEFRQLRAFLAVAEYKHFTQAASALKISQSSLSRTIAALERCLGQRLVVRSRHVIRLSDAGELFLPYAHRAVAAAAEAFEKAHALRLPLRVGFTFRFRDEHRVAALPLGHPLAGKGTATLAQTRDDPFVVNIISGSGTPGLWGTTPPGRPIVEVSNVDEWLEAVAAGRGIGVSASSTATLHPHPGVVYVPLKDAAPVSVLIAWRSLDSHPHTAHFVAAAQRWSRSRAHA</sequence>
<protein>
    <submittedName>
        <fullName evidence="6">LysR family transcriptional regulator</fullName>
    </submittedName>
</protein>
<dbReference type="Pfam" id="PF00126">
    <property type="entry name" value="HTH_1"/>
    <property type="match status" value="1"/>
</dbReference>
<dbReference type="InterPro" id="IPR036388">
    <property type="entry name" value="WH-like_DNA-bd_sf"/>
</dbReference>
<keyword evidence="7" id="KW-1185">Reference proteome</keyword>
<dbReference type="RefSeq" id="WP_311622420.1">
    <property type="nucleotide sequence ID" value="NZ_JAVRFE010000004.1"/>
</dbReference>
<dbReference type="Pfam" id="PF03466">
    <property type="entry name" value="LysR_substrate"/>
    <property type="match status" value="1"/>
</dbReference>
<evidence type="ECO:0000256" key="2">
    <source>
        <dbReference type="ARBA" id="ARBA00023015"/>
    </source>
</evidence>
<comment type="similarity">
    <text evidence="1">Belongs to the LysR transcriptional regulatory family.</text>
</comment>
<dbReference type="PANTHER" id="PTHR30346">
    <property type="entry name" value="TRANSCRIPTIONAL DUAL REGULATOR HCAR-RELATED"/>
    <property type="match status" value="1"/>
</dbReference>